<dbReference type="Gene3D" id="3.40.630.30">
    <property type="match status" value="1"/>
</dbReference>
<keyword evidence="3" id="KW-1185">Reference proteome</keyword>
<sequence length="144" mass="16223">MTIRPLLTDQDILLAWPAVYALRPHLRHEHYLAQVRAQMAEDGFRMIGAVVEENGAEVIAAFSGFRNMHKLSSGPGIYIDDLSTLPTYRGKGYGSALLDYIHALAKAEGKTNVQLDSGHHRKDAHRLYLNKKYVISAHHFTREV</sequence>
<evidence type="ECO:0000313" key="2">
    <source>
        <dbReference type="EMBL" id="TDW96818.1"/>
    </source>
</evidence>
<dbReference type="PROSITE" id="PS51186">
    <property type="entry name" value="GNAT"/>
    <property type="match status" value="1"/>
</dbReference>
<dbReference type="AlphaFoldDB" id="A0A4R8DHB6"/>
<keyword evidence="2" id="KW-0808">Transferase</keyword>
<feature type="domain" description="N-acetyltransferase" evidence="1">
    <location>
        <begin position="1"/>
        <end position="144"/>
    </location>
</feature>
<dbReference type="Pfam" id="PF00583">
    <property type="entry name" value="Acetyltransf_1"/>
    <property type="match status" value="1"/>
</dbReference>
<dbReference type="SUPFAM" id="SSF55729">
    <property type="entry name" value="Acyl-CoA N-acyltransferases (Nat)"/>
    <property type="match status" value="1"/>
</dbReference>
<organism evidence="2 3">
    <name type="scientific">Dinghuibacter silviterrae</name>
    <dbReference type="NCBI Taxonomy" id="1539049"/>
    <lineage>
        <taxon>Bacteria</taxon>
        <taxon>Pseudomonadati</taxon>
        <taxon>Bacteroidota</taxon>
        <taxon>Chitinophagia</taxon>
        <taxon>Chitinophagales</taxon>
        <taxon>Chitinophagaceae</taxon>
        <taxon>Dinghuibacter</taxon>
    </lineage>
</organism>
<name>A0A4R8DHB6_9BACT</name>
<reference evidence="2 3" key="1">
    <citation type="submission" date="2019-03" db="EMBL/GenBank/DDBJ databases">
        <title>Genomic Encyclopedia of Type Strains, Phase IV (KMG-IV): sequencing the most valuable type-strain genomes for metagenomic binning, comparative biology and taxonomic classification.</title>
        <authorList>
            <person name="Goeker M."/>
        </authorList>
    </citation>
    <scope>NUCLEOTIDE SEQUENCE [LARGE SCALE GENOMIC DNA]</scope>
    <source>
        <strain evidence="2 3">DSM 100059</strain>
    </source>
</reference>
<dbReference type="EMBL" id="SODV01000002">
    <property type="protein sequence ID" value="TDW96818.1"/>
    <property type="molecule type" value="Genomic_DNA"/>
</dbReference>
<dbReference type="CDD" id="cd04301">
    <property type="entry name" value="NAT_SF"/>
    <property type="match status" value="1"/>
</dbReference>
<comment type="caution">
    <text evidence="2">The sequence shown here is derived from an EMBL/GenBank/DDBJ whole genome shotgun (WGS) entry which is preliminary data.</text>
</comment>
<dbReference type="InterPro" id="IPR000182">
    <property type="entry name" value="GNAT_dom"/>
</dbReference>
<evidence type="ECO:0000259" key="1">
    <source>
        <dbReference type="PROSITE" id="PS51186"/>
    </source>
</evidence>
<evidence type="ECO:0000313" key="3">
    <source>
        <dbReference type="Proteomes" id="UP000294498"/>
    </source>
</evidence>
<dbReference type="OrthoDB" id="9805924at2"/>
<gene>
    <name evidence="2" type="ORF">EDB95_4654</name>
</gene>
<protein>
    <submittedName>
        <fullName evidence="2">Acetyltransferase (GNAT) family protein</fullName>
    </submittedName>
</protein>
<dbReference type="InterPro" id="IPR016181">
    <property type="entry name" value="Acyl_CoA_acyltransferase"/>
</dbReference>
<accession>A0A4R8DHB6</accession>
<dbReference type="RefSeq" id="WP_133997931.1">
    <property type="nucleotide sequence ID" value="NZ_SODV01000002.1"/>
</dbReference>
<dbReference type="GO" id="GO:0016747">
    <property type="term" value="F:acyltransferase activity, transferring groups other than amino-acyl groups"/>
    <property type="evidence" value="ECO:0007669"/>
    <property type="project" value="InterPro"/>
</dbReference>
<dbReference type="Proteomes" id="UP000294498">
    <property type="component" value="Unassembled WGS sequence"/>
</dbReference>
<proteinExistence type="predicted"/>